<organism evidence="2 3">
    <name type="scientific">Streptomyces brasiliscabiei</name>
    <dbReference type="NCBI Taxonomy" id="2736302"/>
    <lineage>
        <taxon>Bacteria</taxon>
        <taxon>Bacillati</taxon>
        <taxon>Actinomycetota</taxon>
        <taxon>Actinomycetes</taxon>
        <taxon>Kitasatosporales</taxon>
        <taxon>Streptomycetaceae</taxon>
        <taxon>Streptomyces</taxon>
    </lineage>
</organism>
<feature type="region of interest" description="Disordered" evidence="1">
    <location>
        <begin position="36"/>
        <end position="65"/>
    </location>
</feature>
<sequence>MKLPHLFHRDPDWRQRGLHAYYQCRCGARRVRRTVRNQHGPVEPGWPPLHDRHGRPVTDTGWKRP</sequence>
<dbReference type="EMBL" id="JBBAYM010000007">
    <property type="protein sequence ID" value="MEI5609963.1"/>
    <property type="molecule type" value="Genomic_DNA"/>
</dbReference>
<dbReference type="Proteomes" id="UP001365781">
    <property type="component" value="Unassembled WGS sequence"/>
</dbReference>
<evidence type="ECO:0000313" key="2">
    <source>
        <dbReference type="EMBL" id="MEI5609963.1"/>
    </source>
</evidence>
<dbReference type="RefSeq" id="WP_336558893.1">
    <property type="nucleotide sequence ID" value="NZ_JBBAYM010000007.1"/>
</dbReference>
<evidence type="ECO:0000313" key="3">
    <source>
        <dbReference type="Proteomes" id="UP001365781"/>
    </source>
</evidence>
<proteinExistence type="predicted"/>
<name>A0ABU8G9V3_9ACTN</name>
<comment type="caution">
    <text evidence="2">The sequence shown here is derived from an EMBL/GenBank/DDBJ whole genome shotgun (WGS) entry which is preliminary data.</text>
</comment>
<evidence type="ECO:0000256" key="1">
    <source>
        <dbReference type="SAM" id="MobiDB-lite"/>
    </source>
</evidence>
<reference evidence="2 3" key="1">
    <citation type="submission" date="2024-03" db="EMBL/GenBank/DDBJ databases">
        <title>First Report of Pectobacterium brasiliscabiei causing potato scab in china.</title>
        <authorList>
            <person name="Handique U."/>
        </authorList>
    </citation>
    <scope>NUCLEOTIDE SEQUENCE [LARGE SCALE GENOMIC DNA]</scope>
    <source>
        <strain evidence="2 3">ZRIMU1503</strain>
    </source>
</reference>
<gene>
    <name evidence="2" type="ORF">WB403_12365</name>
</gene>
<accession>A0ABU8G9V3</accession>
<protein>
    <submittedName>
        <fullName evidence="2">Uncharacterized protein</fullName>
    </submittedName>
</protein>
<keyword evidence="3" id="KW-1185">Reference proteome</keyword>